<dbReference type="GO" id="GO:0032259">
    <property type="term" value="P:methylation"/>
    <property type="evidence" value="ECO:0007669"/>
    <property type="project" value="UniProtKB-KW"/>
</dbReference>
<dbReference type="Pfam" id="PF13847">
    <property type="entry name" value="Methyltransf_31"/>
    <property type="match status" value="1"/>
</dbReference>
<dbReference type="PANTHER" id="PTHR44068:SF1">
    <property type="entry name" value="HYPOTHETICAL LOC100005854"/>
    <property type="match status" value="1"/>
</dbReference>
<proteinExistence type="inferred from homology"/>
<dbReference type="InterPro" id="IPR025714">
    <property type="entry name" value="Methyltranfer_dom"/>
</dbReference>
<comment type="similarity">
    <text evidence="2">Belongs to the class I-like SAM-binding methyltransferase superfamily. Erg6/SMT family.</text>
</comment>
<dbReference type="SUPFAM" id="SSF53335">
    <property type="entry name" value="S-adenosyl-L-methionine-dependent methyltransferases"/>
    <property type="match status" value="1"/>
</dbReference>
<evidence type="ECO:0000259" key="3">
    <source>
        <dbReference type="Pfam" id="PF13847"/>
    </source>
</evidence>
<dbReference type="GO" id="GO:0016126">
    <property type="term" value="P:sterol biosynthetic process"/>
    <property type="evidence" value="ECO:0007669"/>
    <property type="project" value="TreeGrafter"/>
</dbReference>
<accession>A0A8H6RGR8</accession>
<gene>
    <name evidence="4" type="ORF">HII31_07940</name>
</gene>
<dbReference type="OrthoDB" id="10017101at2759"/>
<evidence type="ECO:0000256" key="2">
    <source>
        <dbReference type="ARBA" id="ARBA00038188"/>
    </source>
</evidence>
<dbReference type="PANTHER" id="PTHR44068">
    <property type="entry name" value="ZGC:194242"/>
    <property type="match status" value="1"/>
</dbReference>
<keyword evidence="1 4" id="KW-0808">Transferase</keyword>
<feature type="domain" description="Methyltransferase" evidence="3">
    <location>
        <begin position="48"/>
        <end position="168"/>
    </location>
</feature>
<dbReference type="GO" id="GO:0003838">
    <property type="term" value="F:sterol 24-C-methyltransferase activity"/>
    <property type="evidence" value="ECO:0007669"/>
    <property type="project" value="TreeGrafter"/>
</dbReference>
<dbReference type="AlphaFoldDB" id="A0A8H6RGR8"/>
<dbReference type="InterPro" id="IPR050447">
    <property type="entry name" value="Erg6_SMT_methyltransf"/>
</dbReference>
<reference evidence="4" key="1">
    <citation type="submission" date="2020-04" db="EMBL/GenBank/DDBJ databases">
        <title>Draft genome resource of the tomato pathogen Pseudocercospora fuligena.</title>
        <authorList>
            <person name="Zaccaron A."/>
        </authorList>
    </citation>
    <scope>NUCLEOTIDE SEQUENCE</scope>
    <source>
        <strain evidence="4">PF001</strain>
    </source>
</reference>
<comment type="caution">
    <text evidence="4">The sequence shown here is derived from an EMBL/GenBank/DDBJ whole genome shotgun (WGS) entry which is preliminary data.</text>
</comment>
<dbReference type="CDD" id="cd02440">
    <property type="entry name" value="AdoMet_MTases"/>
    <property type="match status" value="1"/>
</dbReference>
<evidence type="ECO:0000313" key="4">
    <source>
        <dbReference type="EMBL" id="KAF7190781.1"/>
    </source>
</evidence>
<protein>
    <submittedName>
        <fullName evidence="4">Putative methyltransferase C1B3.06c</fullName>
    </submittedName>
</protein>
<sequence>MSSSTTTHQNPYAVAFNKQNSPAQKNMNIVFSLRNVQENASHTLPYLKPDSKILDIGCGIGTISQDFAQRCPQGSILGIDHNTESLDIAKEAASTLKLSNLKYETGDVMNLSGIPDNEFDIVHAHQVILHLSDPVGGLKEMCRVCKPSGIVAIRDNAELIWVNATPLMLQQKEETEKVMYGKDDAKRGGRLSHIWMNAAGFSWEDISMGSAGWEVDRVTWWKGAGETAGRFWQKITGGSEEDVERGRKEFEEWGAQPESRVMGLDGWVIGRKG</sequence>
<keyword evidence="5" id="KW-1185">Reference proteome</keyword>
<dbReference type="Proteomes" id="UP000660729">
    <property type="component" value="Unassembled WGS sequence"/>
</dbReference>
<dbReference type="Gene3D" id="3.40.50.150">
    <property type="entry name" value="Vaccinia Virus protein VP39"/>
    <property type="match status" value="1"/>
</dbReference>
<name>A0A8H6RGR8_9PEZI</name>
<keyword evidence="4" id="KW-0489">Methyltransferase</keyword>
<evidence type="ECO:0000256" key="1">
    <source>
        <dbReference type="ARBA" id="ARBA00022679"/>
    </source>
</evidence>
<dbReference type="EMBL" id="JABCIY010000168">
    <property type="protein sequence ID" value="KAF7190781.1"/>
    <property type="molecule type" value="Genomic_DNA"/>
</dbReference>
<dbReference type="GO" id="GO:0005783">
    <property type="term" value="C:endoplasmic reticulum"/>
    <property type="evidence" value="ECO:0007669"/>
    <property type="project" value="TreeGrafter"/>
</dbReference>
<dbReference type="InterPro" id="IPR029063">
    <property type="entry name" value="SAM-dependent_MTases_sf"/>
</dbReference>
<evidence type="ECO:0000313" key="5">
    <source>
        <dbReference type="Proteomes" id="UP000660729"/>
    </source>
</evidence>
<organism evidence="4 5">
    <name type="scientific">Pseudocercospora fuligena</name>
    <dbReference type="NCBI Taxonomy" id="685502"/>
    <lineage>
        <taxon>Eukaryota</taxon>
        <taxon>Fungi</taxon>
        <taxon>Dikarya</taxon>
        <taxon>Ascomycota</taxon>
        <taxon>Pezizomycotina</taxon>
        <taxon>Dothideomycetes</taxon>
        <taxon>Dothideomycetidae</taxon>
        <taxon>Mycosphaerellales</taxon>
        <taxon>Mycosphaerellaceae</taxon>
        <taxon>Pseudocercospora</taxon>
    </lineage>
</organism>